<name>A0A0S2KME5_9BACT</name>
<keyword evidence="2" id="KW-1185">Reference proteome</keyword>
<dbReference type="OrthoDB" id="1095251at2"/>
<dbReference type="STRING" id="76123.AS203_10515"/>
<sequence length="474" mass="52662">MNIKNIFIATALMLTVVSCINDDSTGSTHNTSKLSLTVPFEKTYTLNRLDTLKLSPTVTQSGEQLQVKYEWEVNYKRVSTDRELKYVCSEFGKFPCRLKVTNGDDLKYYEFGINVQYAYEQGLYILGQYKGRTIVSYLPDGVKDKSFSLDVLAPNNPDITFGAPRAISGIPATSLNKAPIMYVAAGNPSTIYEMHGNLMIAYSQVAANGNVSFLTTSPANQKEVQFVVIDGKPARYSNNYHRLFDDSESLITALGHPLKLANALAAWKRDDLVYIHGFVFFENTHGHLLGKSVENNKVPTEILPNTFTGDTLIGMGAVDKERNIAMITRNIASSKFYLYYVFPGYYYTKVEKRVPAVVKYKGEIPATAGISGSSIVRTTKGKSLVYYSSGNNIYAYNVLSNGNFPTTPSFSVGNSGEVIVDIYINNDDSKMYIATNAASGDLPGSIYCYDLNGRTMLWQQRNITGKITNMIYRN</sequence>
<evidence type="ECO:0000313" key="2">
    <source>
        <dbReference type="Proteomes" id="UP000056252"/>
    </source>
</evidence>
<dbReference type="SUPFAM" id="SSF69322">
    <property type="entry name" value="Tricorn protease domain 2"/>
    <property type="match status" value="1"/>
</dbReference>
<dbReference type="Proteomes" id="UP000056252">
    <property type="component" value="Chromosome"/>
</dbReference>
<proteinExistence type="predicted"/>
<dbReference type="EMBL" id="CP013195">
    <property type="protein sequence ID" value="ALO49472.1"/>
    <property type="molecule type" value="Genomic_DNA"/>
</dbReference>
<dbReference type="KEGG" id="peo:AS203_10515"/>
<accession>A0A0S2KME5</accession>
<evidence type="ECO:0000313" key="1">
    <source>
        <dbReference type="EMBL" id="ALO49472.1"/>
    </source>
</evidence>
<reference evidence="2" key="1">
    <citation type="submission" date="2015-11" db="EMBL/GenBank/DDBJ databases">
        <authorList>
            <person name="Holder M.E."/>
            <person name="Ajami N.J."/>
            <person name="Petrosino J.F."/>
        </authorList>
    </citation>
    <scope>NUCLEOTIDE SEQUENCE [LARGE SCALE GENOMIC DNA]</scope>
    <source>
        <strain evidence="2">F0113</strain>
    </source>
</reference>
<dbReference type="PROSITE" id="PS51257">
    <property type="entry name" value="PROKAR_LIPOPROTEIN"/>
    <property type="match status" value="1"/>
</dbReference>
<gene>
    <name evidence="1" type="ORF">AS203_10515</name>
</gene>
<dbReference type="RefSeq" id="WP_025065230.1">
    <property type="nucleotide sequence ID" value="NZ_CP013195.1"/>
</dbReference>
<dbReference type="eggNOG" id="ENOG5032U37">
    <property type="taxonomic scope" value="Bacteria"/>
</dbReference>
<protein>
    <submittedName>
        <fullName evidence="1">Uncharacterized protein</fullName>
    </submittedName>
</protein>
<dbReference type="AlphaFoldDB" id="A0A0S2KME5"/>
<organism evidence="1 2">
    <name type="scientific">Hoylesella enoeca</name>
    <dbReference type="NCBI Taxonomy" id="76123"/>
    <lineage>
        <taxon>Bacteria</taxon>
        <taxon>Pseudomonadati</taxon>
        <taxon>Bacteroidota</taxon>
        <taxon>Bacteroidia</taxon>
        <taxon>Bacteroidales</taxon>
        <taxon>Prevotellaceae</taxon>
        <taxon>Hoylesella</taxon>
    </lineage>
</organism>